<dbReference type="GO" id="GO:0016705">
    <property type="term" value="F:oxidoreductase activity, acting on paired donors, with incorporation or reduction of molecular oxygen"/>
    <property type="evidence" value="ECO:0007669"/>
    <property type="project" value="InterPro"/>
</dbReference>
<evidence type="ECO:0000313" key="3">
    <source>
        <dbReference type="Proteomes" id="UP001187471"/>
    </source>
</evidence>
<dbReference type="Gene3D" id="1.10.630.10">
    <property type="entry name" value="Cytochrome P450"/>
    <property type="match status" value="1"/>
</dbReference>
<dbReference type="Proteomes" id="UP001187471">
    <property type="component" value="Unassembled WGS sequence"/>
</dbReference>
<dbReference type="InterPro" id="IPR036396">
    <property type="entry name" value="Cyt_P450_sf"/>
</dbReference>
<dbReference type="PANTHER" id="PTHR24299:SF21">
    <property type="entry name" value="OS09G0441600 PROTEIN"/>
    <property type="match status" value="1"/>
</dbReference>
<evidence type="ECO:0008006" key="4">
    <source>
        <dbReference type="Google" id="ProtNLM"/>
    </source>
</evidence>
<organism evidence="2 3">
    <name type="scientific">Escallonia rubra</name>
    <dbReference type="NCBI Taxonomy" id="112253"/>
    <lineage>
        <taxon>Eukaryota</taxon>
        <taxon>Viridiplantae</taxon>
        <taxon>Streptophyta</taxon>
        <taxon>Embryophyta</taxon>
        <taxon>Tracheophyta</taxon>
        <taxon>Spermatophyta</taxon>
        <taxon>Magnoliopsida</taxon>
        <taxon>eudicotyledons</taxon>
        <taxon>Gunneridae</taxon>
        <taxon>Pentapetalae</taxon>
        <taxon>asterids</taxon>
        <taxon>campanulids</taxon>
        <taxon>Escalloniales</taxon>
        <taxon>Escalloniaceae</taxon>
        <taxon>Escallonia</taxon>
    </lineage>
</organism>
<dbReference type="GO" id="GO:0004497">
    <property type="term" value="F:monooxygenase activity"/>
    <property type="evidence" value="ECO:0007669"/>
    <property type="project" value="InterPro"/>
</dbReference>
<dbReference type="EMBL" id="JAVXUO010001069">
    <property type="protein sequence ID" value="KAK2986330.1"/>
    <property type="molecule type" value="Genomic_DNA"/>
</dbReference>
<gene>
    <name evidence="2" type="ORF">RJ640_029445</name>
</gene>
<dbReference type="GO" id="GO:0020037">
    <property type="term" value="F:heme binding"/>
    <property type="evidence" value="ECO:0007669"/>
    <property type="project" value="InterPro"/>
</dbReference>
<protein>
    <recommendedName>
        <fullName evidence="4">Cytochrome P450</fullName>
    </recommendedName>
</protein>
<keyword evidence="1" id="KW-0812">Transmembrane</keyword>
<sequence length="138" mass="15194">MELLEFPSFSVLLASLLFLFMVVKFLKKSKSKLPPGPTEVPLIGNLHQLAGSTLPHRSLRDLAQKHGPLMHLKLGEISAIVISSAEAAEAALKTHELSFSQRPILVAVDERYIGHKTQTSNQTYKHQTCATGSMLSIY</sequence>
<dbReference type="AlphaFoldDB" id="A0AA88RP39"/>
<name>A0AA88RP39_9ASTE</name>
<keyword evidence="3" id="KW-1185">Reference proteome</keyword>
<dbReference type="InterPro" id="IPR001128">
    <property type="entry name" value="Cyt_P450"/>
</dbReference>
<keyword evidence="1" id="KW-0472">Membrane</keyword>
<dbReference type="Pfam" id="PF00067">
    <property type="entry name" value="p450"/>
    <property type="match status" value="1"/>
</dbReference>
<dbReference type="PANTHER" id="PTHR24299">
    <property type="entry name" value="CYTOCHROME P450 FAMILY 1"/>
    <property type="match status" value="1"/>
</dbReference>
<reference evidence="2" key="1">
    <citation type="submission" date="2022-12" db="EMBL/GenBank/DDBJ databases">
        <title>Draft genome assemblies for two species of Escallonia (Escalloniales).</title>
        <authorList>
            <person name="Chanderbali A."/>
            <person name="Dervinis C."/>
            <person name="Anghel I."/>
            <person name="Soltis D."/>
            <person name="Soltis P."/>
            <person name="Zapata F."/>
        </authorList>
    </citation>
    <scope>NUCLEOTIDE SEQUENCE</scope>
    <source>
        <strain evidence="2">UCBG92.1500</strain>
        <tissue evidence="2">Leaf</tissue>
    </source>
</reference>
<proteinExistence type="predicted"/>
<evidence type="ECO:0000313" key="2">
    <source>
        <dbReference type="EMBL" id="KAK2986330.1"/>
    </source>
</evidence>
<feature type="transmembrane region" description="Helical" evidence="1">
    <location>
        <begin position="6"/>
        <end position="26"/>
    </location>
</feature>
<dbReference type="SUPFAM" id="SSF48264">
    <property type="entry name" value="Cytochrome P450"/>
    <property type="match status" value="1"/>
</dbReference>
<evidence type="ECO:0000256" key="1">
    <source>
        <dbReference type="SAM" id="Phobius"/>
    </source>
</evidence>
<keyword evidence="1" id="KW-1133">Transmembrane helix</keyword>
<comment type="caution">
    <text evidence="2">The sequence shown here is derived from an EMBL/GenBank/DDBJ whole genome shotgun (WGS) entry which is preliminary data.</text>
</comment>
<accession>A0AA88RP39</accession>
<dbReference type="GO" id="GO:0005506">
    <property type="term" value="F:iron ion binding"/>
    <property type="evidence" value="ECO:0007669"/>
    <property type="project" value="InterPro"/>
</dbReference>